<dbReference type="SUPFAM" id="SSF46689">
    <property type="entry name" value="Homeodomain-like"/>
    <property type="match status" value="1"/>
</dbReference>
<keyword evidence="7" id="KW-1185">Reference proteome</keyword>
<dbReference type="InterPro" id="IPR036271">
    <property type="entry name" value="Tet_transcr_reg_TetR-rel_C_sf"/>
</dbReference>
<dbReference type="Proteomes" id="UP001589865">
    <property type="component" value="Unassembled WGS sequence"/>
</dbReference>
<reference evidence="6 7" key="1">
    <citation type="submission" date="2024-09" db="EMBL/GenBank/DDBJ databases">
        <authorList>
            <person name="Sun Q."/>
            <person name="Mori K."/>
        </authorList>
    </citation>
    <scope>NUCLEOTIDE SEQUENCE [LARGE SCALE GENOMIC DNA]</scope>
    <source>
        <strain evidence="6 7">TBRC 5777</strain>
    </source>
</reference>
<evidence type="ECO:0000256" key="3">
    <source>
        <dbReference type="ARBA" id="ARBA00023163"/>
    </source>
</evidence>
<keyword evidence="3" id="KW-0804">Transcription</keyword>
<evidence type="ECO:0000313" key="6">
    <source>
        <dbReference type="EMBL" id="MFC0407218.1"/>
    </source>
</evidence>
<name>A0ABV6JRM2_9PROT</name>
<evidence type="ECO:0000256" key="2">
    <source>
        <dbReference type="ARBA" id="ARBA00023125"/>
    </source>
</evidence>
<dbReference type="InterPro" id="IPR009057">
    <property type="entry name" value="Homeodomain-like_sf"/>
</dbReference>
<dbReference type="PANTHER" id="PTHR47506">
    <property type="entry name" value="TRANSCRIPTIONAL REGULATORY PROTEIN"/>
    <property type="match status" value="1"/>
</dbReference>
<proteinExistence type="predicted"/>
<organism evidence="6 7">
    <name type="scientific">Roseomonas elaeocarpi</name>
    <dbReference type="NCBI Taxonomy" id="907779"/>
    <lineage>
        <taxon>Bacteria</taxon>
        <taxon>Pseudomonadati</taxon>
        <taxon>Pseudomonadota</taxon>
        <taxon>Alphaproteobacteria</taxon>
        <taxon>Acetobacterales</taxon>
        <taxon>Roseomonadaceae</taxon>
        <taxon>Roseomonas</taxon>
    </lineage>
</organism>
<dbReference type="InterPro" id="IPR011075">
    <property type="entry name" value="TetR_C"/>
</dbReference>
<dbReference type="InterPro" id="IPR001647">
    <property type="entry name" value="HTH_TetR"/>
</dbReference>
<evidence type="ECO:0000259" key="5">
    <source>
        <dbReference type="PROSITE" id="PS50977"/>
    </source>
</evidence>
<accession>A0ABV6JRM2</accession>
<keyword evidence="1" id="KW-0805">Transcription regulation</keyword>
<evidence type="ECO:0000313" key="7">
    <source>
        <dbReference type="Proteomes" id="UP001589865"/>
    </source>
</evidence>
<protein>
    <submittedName>
        <fullName evidence="6">TetR/AcrR family transcriptional regulator</fullName>
    </submittedName>
</protein>
<sequence length="201" mass="21514">MPRPLRERTRGRPRAFDEAKFLDGAIALFSGAGFSGVGISDLTAATGLAVGSVYKAYQDKEGVFAKALERYILLREAHLAALFAQAPNARARIEALLRLYIDLSQGKDGRLGCLVVAGIADLDQVGRAADMLCTQLLRRRKMLAELITDGQRDGSIAIGADPRATAELLLAMLQGMRVVGKGGMLTECSEALIAQALKLLD</sequence>
<gene>
    <name evidence="6" type="ORF">ACFFGY_03095</name>
</gene>
<feature type="DNA-binding region" description="H-T-H motif" evidence="4">
    <location>
        <begin position="38"/>
        <end position="57"/>
    </location>
</feature>
<evidence type="ECO:0000256" key="4">
    <source>
        <dbReference type="PROSITE-ProRule" id="PRU00335"/>
    </source>
</evidence>
<dbReference type="Gene3D" id="1.10.357.10">
    <property type="entry name" value="Tetracycline Repressor, domain 2"/>
    <property type="match status" value="1"/>
</dbReference>
<dbReference type="Gene3D" id="1.10.10.60">
    <property type="entry name" value="Homeodomain-like"/>
    <property type="match status" value="1"/>
</dbReference>
<dbReference type="PANTHER" id="PTHR47506:SF10">
    <property type="entry name" value="TRANSCRIPTIONAL REGULATORY PROTEIN"/>
    <property type="match status" value="1"/>
</dbReference>
<dbReference type="Pfam" id="PF00440">
    <property type="entry name" value="TetR_N"/>
    <property type="match status" value="1"/>
</dbReference>
<dbReference type="PROSITE" id="PS50977">
    <property type="entry name" value="HTH_TETR_2"/>
    <property type="match status" value="1"/>
</dbReference>
<dbReference type="SUPFAM" id="SSF48498">
    <property type="entry name" value="Tetracyclin repressor-like, C-terminal domain"/>
    <property type="match status" value="1"/>
</dbReference>
<dbReference type="EMBL" id="JBHLUN010000002">
    <property type="protein sequence ID" value="MFC0407218.1"/>
    <property type="molecule type" value="Genomic_DNA"/>
</dbReference>
<keyword evidence="2 4" id="KW-0238">DNA-binding</keyword>
<dbReference type="RefSeq" id="WP_377042911.1">
    <property type="nucleotide sequence ID" value="NZ_JBHLUN010000002.1"/>
</dbReference>
<comment type="caution">
    <text evidence="6">The sequence shown here is derived from an EMBL/GenBank/DDBJ whole genome shotgun (WGS) entry which is preliminary data.</text>
</comment>
<dbReference type="Pfam" id="PF16925">
    <property type="entry name" value="TetR_C_13"/>
    <property type="match status" value="1"/>
</dbReference>
<feature type="domain" description="HTH tetR-type" evidence="5">
    <location>
        <begin position="15"/>
        <end position="75"/>
    </location>
</feature>
<evidence type="ECO:0000256" key="1">
    <source>
        <dbReference type="ARBA" id="ARBA00023015"/>
    </source>
</evidence>